<reference evidence="2" key="1">
    <citation type="journal article" date="2005" name="Genome Res.">
        <title>Gene and alternative splicing annotation with AIR.</title>
        <authorList>
            <person name="Florea L."/>
            <person name="Di Francesco V."/>
            <person name="Miller J."/>
            <person name="Turner R."/>
            <person name="Yao A."/>
            <person name="Harris M."/>
            <person name="Walenz B."/>
            <person name="Mobarry C."/>
            <person name="Merkulov G.V."/>
            <person name="Charlab R."/>
            <person name="Dew I."/>
            <person name="Deng Z."/>
            <person name="Istrail S."/>
            <person name="Li P."/>
            <person name="Sutton G."/>
        </authorList>
    </citation>
    <scope>NUCLEOTIDE SEQUENCE</scope>
    <source>
        <strain evidence="2">BN</strain>
    </source>
</reference>
<comment type="similarity">
    <text evidence="1">Belongs to the short-chain dehydrogenases/reductases (SDR) family.</text>
</comment>
<accession>A6KGZ2</accession>
<dbReference type="KEGG" id="rno:290217"/>
<evidence type="ECO:0000313" key="2">
    <source>
        <dbReference type="EMBL" id="EDM14221.1"/>
    </source>
</evidence>
<dbReference type="OrthoDB" id="1669814at2759"/>
<protein>
    <submittedName>
        <fullName evidence="2">Similar to dehydrogenase/reductase member 2 (Predicted)</fullName>
    </submittedName>
</protein>
<dbReference type="PANTHER" id="PTHR43943">
    <property type="entry name" value="DEHYDROGENASE/REDUCTASE (SDR FAMILY) MEMBER 4"/>
    <property type="match status" value="1"/>
</dbReference>
<proteinExistence type="inferred from homology"/>
<dbReference type="EMBL" id="CH474049">
    <property type="protein sequence ID" value="EDM14221.1"/>
    <property type="molecule type" value="Genomic_DNA"/>
</dbReference>
<dbReference type="CTD" id="290217"/>
<gene>
    <name evidence="3" type="primary">Dhrs2l1</name>
    <name evidence="3" type="synonym">RGD1564324</name>
    <name evidence="2" type="synonym">RGD1564324_predicted</name>
    <name evidence="2" type="ORF">rCG_23581</name>
</gene>
<dbReference type="AlphaFoldDB" id="A6KGZ2"/>
<name>A6KGZ2_RAT</name>
<dbReference type="Proteomes" id="UP000234681">
    <property type="component" value="Chromosome 15"/>
</dbReference>
<organism evidence="2">
    <name type="scientific">Rattus norvegicus</name>
    <name type="common">Rat</name>
    <dbReference type="NCBI Taxonomy" id="10116"/>
    <lineage>
        <taxon>Eukaryota</taxon>
        <taxon>Metazoa</taxon>
        <taxon>Chordata</taxon>
        <taxon>Craniata</taxon>
        <taxon>Vertebrata</taxon>
        <taxon>Euteleostomi</taxon>
        <taxon>Mammalia</taxon>
        <taxon>Eutheria</taxon>
        <taxon>Euarchontoglires</taxon>
        <taxon>Glires</taxon>
        <taxon>Rodentia</taxon>
        <taxon>Myomorpha</taxon>
        <taxon>Muroidea</taxon>
        <taxon>Muridae</taxon>
        <taxon>Murinae</taxon>
        <taxon>Rattus</taxon>
    </lineage>
</organism>
<reference evidence="2" key="2">
    <citation type="submission" date="2005-07" db="EMBL/GenBank/DDBJ databases">
        <authorList>
            <person name="Mural R.J."/>
            <person name="Li P.W."/>
            <person name="Adams M.D."/>
            <person name="Amanatides P.G."/>
            <person name="Baden-Tillson H."/>
            <person name="Barnstead M."/>
            <person name="Chin S.H."/>
            <person name="Dew I."/>
            <person name="Evans C.A."/>
            <person name="Ferriera S."/>
            <person name="Flanigan M."/>
            <person name="Fosler C."/>
            <person name="Glodek A."/>
            <person name="Gu Z."/>
            <person name="Holt R.A."/>
            <person name="Jennings D."/>
            <person name="Kraft C.L."/>
            <person name="Lu F."/>
            <person name="Nguyen T."/>
            <person name="Nusskern D.R."/>
            <person name="Pfannkoch C.M."/>
            <person name="Sitter C."/>
            <person name="Sutton G.G."/>
            <person name="Venter J.C."/>
            <person name="Wang Z."/>
            <person name="Woodage T."/>
            <person name="Zheng X.H."/>
            <person name="Zhong F."/>
        </authorList>
    </citation>
    <scope>NUCLEOTIDE SEQUENCE</scope>
    <source>
        <strain evidence="2">BN</strain>
    </source>
</reference>
<evidence type="ECO:0000313" key="3">
    <source>
        <dbReference type="RGD" id="1564324"/>
    </source>
</evidence>
<evidence type="ECO:0000256" key="1">
    <source>
        <dbReference type="ARBA" id="ARBA00006484"/>
    </source>
</evidence>
<dbReference type="RefSeq" id="NP_001099505.1">
    <property type="nucleotide sequence ID" value="NM_001106035.1"/>
</dbReference>
<dbReference type="GeneID" id="290217"/>
<sequence>MPISVRMAISVRTIPISVRIPISDWLYQCPASGQGWVAYGQQRLQTADHAGTCSTVWHVGKAEDWQGPGAKALGYLGGVDFLVCITAVNLLVGSTLGASEPVWDKDH</sequence>
<dbReference type="AGR" id="RGD:1564324"/>
<dbReference type="RGD" id="1564324">
    <property type="gene designation" value="Dhrs2l1"/>
</dbReference>
<dbReference type="PANTHER" id="PTHR43943:SF15">
    <property type="entry name" value="DEHYDROGENASE_REDUCTASE MEMBER 2"/>
    <property type="match status" value="1"/>
</dbReference>